<dbReference type="AlphaFoldDB" id="A0A179F3T5"/>
<accession>A0A179F3T5</accession>
<protein>
    <submittedName>
        <fullName evidence="1">Uncharacterized protein</fullName>
    </submittedName>
</protein>
<comment type="caution">
    <text evidence="1">The sequence shown here is derived from an EMBL/GenBank/DDBJ whole genome shotgun (WGS) entry which is preliminary data.</text>
</comment>
<reference evidence="1 2" key="1">
    <citation type="journal article" date="2016" name="PLoS Pathog.">
        <title>Biosynthesis of antibiotic leucinostatins in bio-control fungus Purpureocillium lilacinum and their inhibition on phytophthora revealed by genome mining.</title>
        <authorList>
            <person name="Wang G."/>
            <person name="Liu Z."/>
            <person name="Lin R."/>
            <person name="Li E."/>
            <person name="Mao Z."/>
            <person name="Ling J."/>
            <person name="Yang Y."/>
            <person name="Yin W.B."/>
            <person name="Xie B."/>
        </authorList>
    </citation>
    <scope>NUCLEOTIDE SEQUENCE [LARGE SCALE GENOMIC DNA]</scope>
    <source>
        <strain evidence="1">170</strain>
    </source>
</reference>
<organism evidence="1 2">
    <name type="scientific">Pochonia chlamydosporia 170</name>
    <dbReference type="NCBI Taxonomy" id="1380566"/>
    <lineage>
        <taxon>Eukaryota</taxon>
        <taxon>Fungi</taxon>
        <taxon>Dikarya</taxon>
        <taxon>Ascomycota</taxon>
        <taxon>Pezizomycotina</taxon>
        <taxon>Sordariomycetes</taxon>
        <taxon>Hypocreomycetidae</taxon>
        <taxon>Hypocreales</taxon>
        <taxon>Clavicipitaceae</taxon>
        <taxon>Pochonia</taxon>
    </lineage>
</organism>
<keyword evidence="2" id="KW-1185">Reference proteome</keyword>
<sequence length="58" mass="6569">MVPPFAELTKLSTGLFVPYGRCQQLSSLEKRMQLDSYDQRYEETLSAVSTRPSALAEE</sequence>
<dbReference type="KEGG" id="pchm:VFPPC_16827"/>
<evidence type="ECO:0000313" key="1">
    <source>
        <dbReference type="EMBL" id="OAQ60020.1"/>
    </source>
</evidence>
<dbReference type="EMBL" id="LSBJ02000004">
    <property type="protein sequence ID" value="OAQ60020.1"/>
    <property type="molecule type" value="Genomic_DNA"/>
</dbReference>
<proteinExistence type="predicted"/>
<dbReference type="RefSeq" id="XP_018137981.1">
    <property type="nucleotide sequence ID" value="XM_018294580.1"/>
</dbReference>
<name>A0A179F3T5_METCM</name>
<dbReference type="Proteomes" id="UP000078397">
    <property type="component" value="Unassembled WGS sequence"/>
</dbReference>
<evidence type="ECO:0000313" key="2">
    <source>
        <dbReference type="Proteomes" id="UP000078397"/>
    </source>
</evidence>
<dbReference type="GeneID" id="28858574"/>
<gene>
    <name evidence="1" type="ORF">VFPPC_16827</name>
</gene>